<reference evidence="1 2" key="1">
    <citation type="submission" date="2014-04" db="EMBL/GenBank/DDBJ databases">
        <authorList>
            <consortium name="DOE Joint Genome Institute"/>
            <person name="Kuo A."/>
            <person name="Kohler A."/>
            <person name="Costa M.D."/>
            <person name="Nagy L.G."/>
            <person name="Floudas D."/>
            <person name="Copeland A."/>
            <person name="Barry K.W."/>
            <person name="Cichocki N."/>
            <person name="Veneault-Fourrey C."/>
            <person name="LaButti K."/>
            <person name="Lindquist E.A."/>
            <person name="Lipzen A."/>
            <person name="Lundell T."/>
            <person name="Morin E."/>
            <person name="Murat C."/>
            <person name="Sun H."/>
            <person name="Tunlid A."/>
            <person name="Henrissat B."/>
            <person name="Grigoriev I.V."/>
            <person name="Hibbett D.S."/>
            <person name="Martin F."/>
            <person name="Nordberg H.P."/>
            <person name="Cantor M.N."/>
            <person name="Hua S.X."/>
        </authorList>
    </citation>
    <scope>NUCLEOTIDE SEQUENCE [LARGE SCALE GENOMIC DNA]</scope>
    <source>
        <strain evidence="1 2">441</strain>
    </source>
</reference>
<proteinExistence type="predicted"/>
<organism evidence="1 2">
    <name type="scientific">Pisolithus microcarpus 441</name>
    <dbReference type="NCBI Taxonomy" id="765257"/>
    <lineage>
        <taxon>Eukaryota</taxon>
        <taxon>Fungi</taxon>
        <taxon>Dikarya</taxon>
        <taxon>Basidiomycota</taxon>
        <taxon>Agaricomycotina</taxon>
        <taxon>Agaricomycetes</taxon>
        <taxon>Agaricomycetidae</taxon>
        <taxon>Boletales</taxon>
        <taxon>Sclerodermatineae</taxon>
        <taxon>Pisolithaceae</taxon>
        <taxon>Pisolithus</taxon>
    </lineage>
</organism>
<accession>A0A0D0A913</accession>
<reference evidence="2" key="2">
    <citation type="submission" date="2015-01" db="EMBL/GenBank/DDBJ databases">
        <title>Evolutionary Origins and Diversification of the Mycorrhizal Mutualists.</title>
        <authorList>
            <consortium name="DOE Joint Genome Institute"/>
            <consortium name="Mycorrhizal Genomics Consortium"/>
            <person name="Kohler A."/>
            <person name="Kuo A."/>
            <person name="Nagy L.G."/>
            <person name="Floudas D."/>
            <person name="Copeland A."/>
            <person name="Barry K.W."/>
            <person name="Cichocki N."/>
            <person name="Veneault-Fourrey C."/>
            <person name="LaButti K."/>
            <person name="Lindquist E.A."/>
            <person name="Lipzen A."/>
            <person name="Lundell T."/>
            <person name="Morin E."/>
            <person name="Murat C."/>
            <person name="Riley R."/>
            <person name="Ohm R."/>
            <person name="Sun H."/>
            <person name="Tunlid A."/>
            <person name="Henrissat B."/>
            <person name="Grigoriev I.V."/>
            <person name="Hibbett D.S."/>
            <person name="Martin F."/>
        </authorList>
    </citation>
    <scope>NUCLEOTIDE SEQUENCE [LARGE SCALE GENOMIC DNA]</scope>
    <source>
        <strain evidence="2">441</strain>
    </source>
</reference>
<dbReference type="HOGENOM" id="CLU_2549258_0_0_1"/>
<feature type="non-terminal residue" evidence="1">
    <location>
        <position position="1"/>
    </location>
</feature>
<dbReference type="Proteomes" id="UP000054018">
    <property type="component" value="Unassembled WGS sequence"/>
</dbReference>
<dbReference type="EMBL" id="KN833686">
    <property type="protein sequence ID" value="KIK30857.1"/>
    <property type="molecule type" value="Genomic_DNA"/>
</dbReference>
<keyword evidence="2" id="KW-1185">Reference proteome</keyword>
<gene>
    <name evidence="1" type="ORF">PISMIDRAFT_671011</name>
</gene>
<evidence type="ECO:0000313" key="2">
    <source>
        <dbReference type="Proteomes" id="UP000054018"/>
    </source>
</evidence>
<protein>
    <submittedName>
        <fullName evidence="1">Unplaced genomic scaffold scaffold_2, whole genome shotgun sequence</fullName>
    </submittedName>
</protein>
<sequence length="83" mass="9638">LLSCQRPEVAVGCQDSTCRYIVFSIGYLNTRRWMICLVSYKSSVLPLDVFLPTDEHLSSNYYDVIFLNACLFRESRYSKNVQT</sequence>
<name>A0A0D0A913_9AGAM</name>
<evidence type="ECO:0000313" key="1">
    <source>
        <dbReference type="EMBL" id="KIK30857.1"/>
    </source>
</evidence>
<dbReference type="AlphaFoldDB" id="A0A0D0A913"/>